<dbReference type="SUPFAM" id="SSF46785">
    <property type="entry name" value="Winged helix' DNA-binding domain"/>
    <property type="match status" value="1"/>
</dbReference>
<reference evidence="5 6" key="1">
    <citation type="submission" date="2016-03" db="EMBL/GenBank/DDBJ databases">
        <title>Genome sequence of Nesiotobacter sp. nov., a moderately halophilic alphaproteobacterium isolated from the Yellow Sea, China.</title>
        <authorList>
            <person name="Zhang G."/>
            <person name="Zhang R."/>
        </authorList>
    </citation>
    <scope>NUCLEOTIDE SEQUENCE [LARGE SCALE GENOMIC DNA]</scope>
    <source>
        <strain evidence="5 6">WB1-6</strain>
    </source>
</reference>
<dbReference type="Gene3D" id="1.10.10.10">
    <property type="entry name" value="Winged helix-like DNA-binding domain superfamily/Winged helix DNA-binding domain"/>
    <property type="match status" value="1"/>
</dbReference>
<dbReference type="EMBL" id="LVVZ01000004">
    <property type="protein sequence ID" value="OKL45664.1"/>
    <property type="molecule type" value="Genomic_DNA"/>
</dbReference>
<keyword evidence="6" id="KW-1185">Reference proteome</keyword>
<dbReference type="AlphaFoldDB" id="A0A1U7JLT7"/>
<dbReference type="InterPro" id="IPR011008">
    <property type="entry name" value="Dimeric_a/b-barrel"/>
</dbReference>
<keyword evidence="1" id="KW-0805">Transcription regulation</keyword>
<dbReference type="SUPFAM" id="SSF54909">
    <property type="entry name" value="Dimeric alpha+beta barrel"/>
    <property type="match status" value="1"/>
</dbReference>
<dbReference type="STRING" id="197461.A3843_01650"/>
<dbReference type="Gene3D" id="3.30.70.920">
    <property type="match status" value="1"/>
</dbReference>
<dbReference type="InterPro" id="IPR019887">
    <property type="entry name" value="Tscrpt_reg_AsnC/Lrp_C"/>
</dbReference>
<comment type="caution">
    <text evidence="5">The sequence shown here is derived from an EMBL/GenBank/DDBJ whole genome shotgun (WGS) entry which is preliminary data.</text>
</comment>
<accession>A0A1U7JLT7</accession>
<dbReference type="PROSITE" id="PS00519">
    <property type="entry name" value="HTH_ASNC_1"/>
    <property type="match status" value="1"/>
</dbReference>
<dbReference type="InterPro" id="IPR000485">
    <property type="entry name" value="AsnC-type_HTH_dom"/>
</dbReference>
<dbReference type="PRINTS" id="PR00033">
    <property type="entry name" value="HTHASNC"/>
</dbReference>
<dbReference type="CDD" id="cd00090">
    <property type="entry name" value="HTH_ARSR"/>
    <property type="match status" value="1"/>
</dbReference>
<sequence>MVKTRIKLDDRDWEILKILQEEGRITKAALAERVNLSPAPCWERLKRLEQAGFIERYEARLSLKAFTPLTFVLVEVELDSHRTQDFERFENAVQLYPEIMECWAVGGGIDYILKVVSRDVDSYQRFIDELLDANIGLRRYYTYVVTKAVKSQTALPLDRLYPTVPQ</sequence>
<dbReference type="GO" id="GO:0005829">
    <property type="term" value="C:cytosol"/>
    <property type="evidence" value="ECO:0007669"/>
    <property type="project" value="TreeGrafter"/>
</dbReference>
<dbReference type="InterPro" id="IPR036388">
    <property type="entry name" value="WH-like_DNA-bd_sf"/>
</dbReference>
<dbReference type="GO" id="GO:0006355">
    <property type="term" value="P:regulation of DNA-templated transcription"/>
    <property type="evidence" value="ECO:0007669"/>
    <property type="project" value="UniProtKB-ARBA"/>
</dbReference>
<dbReference type="PANTHER" id="PTHR30154:SF34">
    <property type="entry name" value="TRANSCRIPTIONAL REGULATOR AZLB"/>
    <property type="match status" value="1"/>
</dbReference>
<dbReference type="GO" id="GO:0043200">
    <property type="term" value="P:response to amino acid"/>
    <property type="evidence" value="ECO:0007669"/>
    <property type="project" value="TreeGrafter"/>
</dbReference>
<evidence type="ECO:0000256" key="3">
    <source>
        <dbReference type="ARBA" id="ARBA00023163"/>
    </source>
</evidence>
<evidence type="ECO:0000259" key="4">
    <source>
        <dbReference type="PROSITE" id="PS50956"/>
    </source>
</evidence>
<dbReference type="GO" id="GO:0043565">
    <property type="term" value="F:sequence-specific DNA binding"/>
    <property type="evidence" value="ECO:0007669"/>
    <property type="project" value="InterPro"/>
</dbReference>
<dbReference type="RefSeq" id="WP_028483043.1">
    <property type="nucleotide sequence ID" value="NZ_LVVZ01000004.1"/>
</dbReference>
<evidence type="ECO:0000256" key="2">
    <source>
        <dbReference type="ARBA" id="ARBA00023125"/>
    </source>
</evidence>
<dbReference type="SMART" id="SM00344">
    <property type="entry name" value="HTH_ASNC"/>
    <property type="match status" value="1"/>
</dbReference>
<protein>
    <submittedName>
        <fullName evidence="5">AsnC family transcriptional regulator</fullName>
    </submittedName>
</protein>
<feature type="domain" description="HTH asnC-type" evidence="4">
    <location>
        <begin position="8"/>
        <end position="74"/>
    </location>
</feature>
<evidence type="ECO:0000313" key="5">
    <source>
        <dbReference type="EMBL" id="OKL45664.1"/>
    </source>
</evidence>
<keyword evidence="3" id="KW-0804">Transcription</keyword>
<name>A0A1U7JLT7_9HYPH</name>
<dbReference type="Pfam" id="PF13412">
    <property type="entry name" value="HTH_24"/>
    <property type="match status" value="1"/>
</dbReference>
<dbReference type="InterPro" id="IPR019885">
    <property type="entry name" value="Tscrpt_reg_HTH_AsnC-type_CS"/>
</dbReference>
<proteinExistence type="predicted"/>
<dbReference type="PROSITE" id="PS50956">
    <property type="entry name" value="HTH_ASNC_2"/>
    <property type="match status" value="1"/>
</dbReference>
<keyword evidence="2" id="KW-0238">DNA-binding</keyword>
<gene>
    <name evidence="5" type="ORF">A3843_01650</name>
</gene>
<dbReference type="InterPro" id="IPR011991">
    <property type="entry name" value="ArsR-like_HTH"/>
</dbReference>
<dbReference type="Pfam" id="PF01037">
    <property type="entry name" value="AsnC_trans_reg"/>
    <property type="match status" value="1"/>
</dbReference>
<evidence type="ECO:0000313" key="6">
    <source>
        <dbReference type="Proteomes" id="UP000185783"/>
    </source>
</evidence>
<evidence type="ECO:0000256" key="1">
    <source>
        <dbReference type="ARBA" id="ARBA00023015"/>
    </source>
</evidence>
<dbReference type="InterPro" id="IPR036390">
    <property type="entry name" value="WH_DNA-bd_sf"/>
</dbReference>
<organism evidence="5 6">
    <name type="scientific">Pseudovibrio exalbescens</name>
    <dbReference type="NCBI Taxonomy" id="197461"/>
    <lineage>
        <taxon>Bacteria</taxon>
        <taxon>Pseudomonadati</taxon>
        <taxon>Pseudomonadota</taxon>
        <taxon>Alphaproteobacteria</taxon>
        <taxon>Hyphomicrobiales</taxon>
        <taxon>Stappiaceae</taxon>
        <taxon>Pseudovibrio</taxon>
    </lineage>
</organism>
<dbReference type="OrthoDB" id="9803143at2"/>
<dbReference type="PANTHER" id="PTHR30154">
    <property type="entry name" value="LEUCINE-RESPONSIVE REGULATORY PROTEIN"/>
    <property type="match status" value="1"/>
</dbReference>
<dbReference type="InterPro" id="IPR019888">
    <property type="entry name" value="Tscrpt_reg_AsnC-like"/>
</dbReference>
<dbReference type="Proteomes" id="UP000185783">
    <property type="component" value="Unassembled WGS sequence"/>
</dbReference>